<evidence type="ECO:0000256" key="5">
    <source>
        <dbReference type="ARBA" id="ARBA00022777"/>
    </source>
</evidence>
<evidence type="ECO:0000256" key="1">
    <source>
        <dbReference type="ARBA" id="ARBA00008142"/>
    </source>
</evidence>
<dbReference type="eggNOG" id="KOG0888">
    <property type="taxonomic scope" value="Eukaryota"/>
</dbReference>
<keyword evidence="4" id="KW-0547">Nucleotide-binding</keyword>
<dbReference type="AlphaFoldDB" id="A0A0L0HV07"/>
<evidence type="ECO:0000313" key="11">
    <source>
        <dbReference type="Proteomes" id="UP000053201"/>
    </source>
</evidence>
<evidence type="ECO:0000256" key="6">
    <source>
        <dbReference type="ARBA" id="ARBA00022840"/>
    </source>
</evidence>
<dbReference type="GO" id="GO:0004550">
    <property type="term" value="F:nucleoside diphosphate kinase activity"/>
    <property type="evidence" value="ECO:0007669"/>
    <property type="project" value="InterPro"/>
</dbReference>
<gene>
    <name evidence="10" type="ORF">SPPG_08842</name>
</gene>
<dbReference type="PANTHER" id="PTHR46161:SF3">
    <property type="entry name" value="NUCLEOSIDE DIPHOSPHATE KINASE DDB_G0292928-RELATED"/>
    <property type="match status" value="1"/>
</dbReference>
<dbReference type="SMART" id="SM00562">
    <property type="entry name" value="NDK"/>
    <property type="match status" value="1"/>
</dbReference>
<organism evidence="10 11">
    <name type="scientific">Spizellomyces punctatus (strain DAOM BR117)</name>
    <dbReference type="NCBI Taxonomy" id="645134"/>
    <lineage>
        <taxon>Eukaryota</taxon>
        <taxon>Fungi</taxon>
        <taxon>Fungi incertae sedis</taxon>
        <taxon>Chytridiomycota</taxon>
        <taxon>Chytridiomycota incertae sedis</taxon>
        <taxon>Chytridiomycetes</taxon>
        <taxon>Spizellomycetales</taxon>
        <taxon>Spizellomycetaceae</taxon>
        <taxon>Spizellomyces</taxon>
    </lineage>
</organism>
<dbReference type="GO" id="GO:0006228">
    <property type="term" value="P:UTP biosynthetic process"/>
    <property type="evidence" value="ECO:0007669"/>
    <property type="project" value="InterPro"/>
</dbReference>
<evidence type="ECO:0000256" key="2">
    <source>
        <dbReference type="ARBA" id="ARBA00017632"/>
    </source>
</evidence>
<dbReference type="PRINTS" id="PR01243">
    <property type="entry name" value="NUCDPKINASE"/>
</dbReference>
<dbReference type="GO" id="GO:0006241">
    <property type="term" value="P:CTP biosynthetic process"/>
    <property type="evidence" value="ECO:0007669"/>
    <property type="project" value="InterPro"/>
</dbReference>
<proteinExistence type="inferred from homology"/>
<dbReference type="EMBL" id="KQ257450">
    <property type="protein sequence ID" value="KND04699.1"/>
    <property type="molecule type" value="Genomic_DNA"/>
</dbReference>
<feature type="domain" description="Nucleoside diphosphate kinase-like" evidence="9">
    <location>
        <begin position="1"/>
        <end position="139"/>
    </location>
</feature>
<protein>
    <recommendedName>
        <fullName evidence="2">Nucleoside diphosphate kinase</fullName>
    </recommendedName>
</protein>
<reference evidence="10 11" key="1">
    <citation type="submission" date="2009-08" db="EMBL/GenBank/DDBJ databases">
        <title>The Genome Sequence of Spizellomyces punctatus strain DAOM BR117.</title>
        <authorList>
            <consortium name="The Broad Institute Genome Sequencing Platform"/>
            <person name="Russ C."/>
            <person name="Cuomo C."/>
            <person name="Shea T."/>
            <person name="Young S.K."/>
            <person name="Zeng Q."/>
            <person name="Koehrsen M."/>
            <person name="Haas B."/>
            <person name="Borodovsky M."/>
            <person name="Guigo R."/>
            <person name="Alvarado L."/>
            <person name="Berlin A."/>
            <person name="Bochicchio J."/>
            <person name="Borenstein D."/>
            <person name="Chapman S."/>
            <person name="Chen Z."/>
            <person name="Engels R."/>
            <person name="Freedman E."/>
            <person name="Gellesch M."/>
            <person name="Goldberg J."/>
            <person name="Griggs A."/>
            <person name="Gujja S."/>
            <person name="Heiman D."/>
            <person name="Hepburn T."/>
            <person name="Howarth C."/>
            <person name="Jen D."/>
            <person name="Larson L."/>
            <person name="Lewis B."/>
            <person name="Mehta T."/>
            <person name="Park D."/>
            <person name="Pearson M."/>
            <person name="Roberts A."/>
            <person name="Saif S."/>
            <person name="Shenoy N."/>
            <person name="Sisk P."/>
            <person name="Stolte C."/>
            <person name="Sykes S."/>
            <person name="Thomson T."/>
            <person name="Walk T."/>
            <person name="White J."/>
            <person name="Yandava C."/>
            <person name="Burger G."/>
            <person name="Gray M.W."/>
            <person name="Holland P.W.H."/>
            <person name="King N."/>
            <person name="Lang F.B.F."/>
            <person name="Roger A.J."/>
            <person name="Ruiz-Trillo I."/>
            <person name="Lander E."/>
            <person name="Nusbaum C."/>
        </authorList>
    </citation>
    <scope>NUCLEOTIDE SEQUENCE [LARGE SCALE GENOMIC DNA]</scope>
    <source>
        <strain evidence="10 11">DAOM BR117</strain>
    </source>
</reference>
<dbReference type="GeneID" id="27691967"/>
<dbReference type="SUPFAM" id="SSF54919">
    <property type="entry name" value="Nucleoside diphosphate kinase, NDK"/>
    <property type="match status" value="1"/>
</dbReference>
<evidence type="ECO:0000313" key="10">
    <source>
        <dbReference type="EMBL" id="KND04699.1"/>
    </source>
</evidence>
<dbReference type="Gene3D" id="3.30.70.141">
    <property type="entry name" value="Nucleoside diphosphate kinase-like domain"/>
    <property type="match status" value="1"/>
</dbReference>
<dbReference type="Proteomes" id="UP000053201">
    <property type="component" value="Unassembled WGS sequence"/>
</dbReference>
<keyword evidence="6" id="KW-0067">ATP-binding</keyword>
<evidence type="ECO:0000259" key="9">
    <source>
        <dbReference type="SMART" id="SM00562"/>
    </source>
</evidence>
<dbReference type="STRING" id="645134.A0A0L0HV07"/>
<name>A0A0L0HV07_SPIPD</name>
<dbReference type="VEuPathDB" id="FungiDB:SPPG_08842"/>
<dbReference type="Pfam" id="PF05186">
    <property type="entry name" value="Dpy-30"/>
    <property type="match status" value="1"/>
</dbReference>
<dbReference type="InterPro" id="IPR007858">
    <property type="entry name" value="Dpy-30_motif"/>
</dbReference>
<dbReference type="PANTHER" id="PTHR46161">
    <property type="entry name" value="NUCLEOSIDE DIPHOSPHATE KINASE"/>
    <property type="match status" value="1"/>
</dbReference>
<comment type="caution">
    <text evidence="7">Lacks conserved residue(s) required for the propagation of feature annotation.</text>
</comment>
<dbReference type="OMA" id="HNAISYW"/>
<keyword evidence="11" id="KW-1185">Reference proteome</keyword>
<evidence type="ECO:0000256" key="3">
    <source>
        <dbReference type="ARBA" id="ARBA00022679"/>
    </source>
</evidence>
<evidence type="ECO:0000256" key="4">
    <source>
        <dbReference type="ARBA" id="ARBA00022741"/>
    </source>
</evidence>
<dbReference type="InterPro" id="IPR036850">
    <property type="entry name" value="NDK-like_dom_sf"/>
</dbReference>
<dbReference type="RefSeq" id="XP_016612738.1">
    <property type="nucleotide sequence ID" value="XM_016756982.1"/>
</dbReference>
<sequence>MERNFLLLKPDTSSNEPAIVYTLKQAGFKVFNRRRTILTSEQASEFYKEWRDDPDFGELIVYMTSGPVVALALHHYTGFEVLRKLVGPLDPAVAKTDEPESLRAKYATDELRNGFHMSETKEAVEKDLSFFFPDTHVVPLPTPEDAKLILETTVYPVLLQGLTQLCKEKPANPTAWLGTWLLDNNPNKPKVEEPPEVVV</sequence>
<accession>A0A0L0HV07</accession>
<dbReference type="InterPro" id="IPR034907">
    <property type="entry name" value="NDK-like_dom"/>
</dbReference>
<dbReference type="Pfam" id="PF00334">
    <property type="entry name" value="NDK"/>
    <property type="match status" value="1"/>
</dbReference>
<dbReference type="CDD" id="cd22970">
    <property type="entry name" value="DD_NDKH5-like"/>
    <property type="match status" value="1"/>
</dbReference>
<keyword evidence="5" id="KW-0418">Kinase</keyword>
<keyword evidence="3" id="KW-0808">Transferase</keyword>
<dbReference type="PROSITE" id="PS51374">
    <property type="entry name" value="NDPK_LIKE"/>
    <property type="match status" value="1"/>
</dbReference>
<evidence type="ECO:0000256" key="8">
    <source>
        <dbReference type="RuleBase" id="RU004011"/>
    </source>
</evidence>
<dbReference type="OrthoDB" id="2162449at2759"/>
<evidence type="ECO:0000256" key="7">
    <source>
        <dbReference type="PROSITE-ProRule" id="PRU00706"/>
    </source>
</evidence>
<comment type="similarity">
    <text evidence="1 7 8">Belongs to the NDK family.</text>
</comment>
<dbReference type="InParanoid" id="A0A0L0HV07"/>
<dbReference type="InterPro" id="IPR001564">
    <property type="entry name" value="Nucleoside_diP_kinase"/>
</dbReference>
<dbReference type="GO" id="GO:0005524">
    <property type="term" value="F:ATP binding"/>
    <property type="evidence" value="ECO:0007669"/>
    <property type="project" value="UniProtKB-KW"/>
</dbReference>
<dbReference type="Gene3D" id="1.20.890.10">
    <property type="entry name" value="cAMP-dependent protein kinase regulatory subunit, dimerization-anchoring domain"/>
    <property type="match status" value="1"/>
</dbReference>
<dbReference type="GO" id="GO:0006183">
    <property type="term" value="P:GTP biosynthetic process"/>
    <property type="evidence" value="ECO:0007669"/>
    <property type="project" value="InterPro"/>
</dbReference>